<protein>
    <submittedName>
        <fullName evidence="4">Uncharacterized protein</fullName>
    </submittedName>
</protein>
<keyword evidence="1 2" id="KW-0193">Cuticle</keyword>
<gene>
    <name evidence="4" type="ORF">PSYICH_LOCUS5695</name>
</gene>
<keyword evidence="5" id="KW-1185">Reference proteome</keyword>
<dbReference type="PRINTS" id="PR00947">
    <property type="entry name" value="CUTICLE"/>
</dbReference>
<feature type="signal peptide" evidence="3">
    <location>
        <begin position="1"/>
        <end position="19"/>
    </location>
</feature>
<dbReference type="Proteomes" id="UP001153636">
    <property type="component" value="Chromosome 18"/>
</dbReference>
<dbReference type="EMBL" id="OV651830">
    <property type="protein sequence ID" value="CAH1104799.1"/>
    <property type="molecule type" value="Genomic_DNA"/>
</dbReference>
<dbReference type="OrthoDB" id="6815232at2759"/>
<sequence length="222" mass="26100">MKETVMVVIVTLMFSYVQCNSDNESDSKILKFVKNDSENGYDFEFQTSNGITRKETAIWKPTTHDESVLTVQGEFSFNFPDGSPVFVTFTADENGYRPKVQIGTRTGVVKDGTTVPPKMFQLGNRYNFDARKEGGNQRQLVQRRKRNHRRFREAGHRRKLFYTISRDQSVRFHDLYRRCQWIFIQSSFWYKSCKIRQNSQFSNSFTSRRRTGIMSLLKMGFV</sequence>
<evidence type="ECO:0000313" key="5">
    <source>
        <dbReference type="Proteomes" id="UP001153636"/>
    </source>
</evidence>
<name>A0A9P0CTN6_9CUCU</name>
<dbReference type="InterPro" id="IPR031311">
    <property type="entry name" value="CHIT_BIND_RR_consensus"/>
</dbReference>
<evidence type="ECO:0000313" key="4">
    <source>
        <dbReference type="EMBL" id="CAH1104799.1"/>
    </source>
</evidence>
<evidence type="ECO:0000256" key="3">
    <source>
        <dbReference type="SAM" id="SignalP"/>
    </source>
</evidence>
<accession>A0A9P0CTN6</accession>
<dbReference type="AlphaFoldDB" id="A0A9P0CTN6"/>
<keyword evidence="3" id="KW-0732">Signal</keyword>
<reference evidence="4" key="1">
    <citation type="submission" date="2022-01" db="EMBL/GenBank/DDBJ databases">
        <authorList>
            <person name="King R."/>
        </authorList>
    </citation>
    <scope>NUCLEOTIDE SEQUENCE</scope>
</reference>
<proteinExistence type="predicted"/>
<evidence type="ECO:0000256" key="1">
    <source>
        <dbReference type="ARBA" id="ARBA00022460"/>
    </source>
</evidence>
<dbReference type="Pfam" id="PF00379">
    <property type="entry name" value="Chitin_bind_4"/>
    <property type="match status" value="1"/>
</dbReference>
<organism evidence="4 5">
    <name type="scientific">Psylliodes chrysocephalus</name>
    <dbReference type="NCBI Taxonomy" id="3402493"/>
    <lineage>
        <taxon>Eukaryota</taxon>
        <taxon>Metazoa</taxon>
        <taxon>Ecdysozoa</taxon>
        <taxon>Arthropoda</taxon>
        <taxon>Hexapoda</taxon>
        <taxon>Insecta</taxon>
        <taxon>Pterygota</taxon>
        <taxon>Neoptera</taxon>
        <taxon>Endopterygota</taxon>
        <taxon>Coleoptera</taxon>
        <taxon>Polyphaga</taxon>
        <taxon>Cucujiformia</taxon>
        <taxon>Chrysomeloidea</taxon>
        <taxon>Chrysomelidae</taxon>
        <taxon>Galerucinae</taxon>
        <taxon>Alticini</taxon>
        <taxon>Psylliodes</taxon>
    </lineage>
</organism>
<dbReference type="GO" id="GO:0042302">
    <property type="term" value="F:structural constituent of cuticle"/>
    <property type="evidence" value="ECO:0007669"/>
    <property type="project" value="UniProtKB-UniRule"/>
</dbReference>
<dbReference type="PROSITE" id="PS00233">
    <property type="entry name" value="CHIT_BIND_RR_1"/>
    <property type="match status" value="1"/>
</dbReference>
<feature type="chain" id="PRO_5040425509" evidence="3">
    <location>
        <begin position="20"/>
        <end position="222"/>
    </location>
</feature>
<evidence type="ECO:0000256" key="2">
    <source>
        <dbReference type="PROSITE-ProRule" id="PRU00497"/>
    </source>
</evidence>
<dbReference type="InterPro" id="IPR000618">
    <property type="entry name" value="Insect_cuticle"/>
</dbReference>
<dbReference type="PROSITE" id="PS51155">
    <property type="entry name" value="CHIT_BIND_RR_2"/>
    <property type="match status" value="1"/>
</dbReference>